<sequence>MVIDCRSAMKNMVPRIAILGAESTGKSTLAEALAAHYRTAWVPEYLREFVETFQRTPRADEQFMIATTQRQREKEAERHSNRLLFCDTTPLMTMVYSEHYFGQADTALARLAAAYDYAATIVTAPTMPWVADGMQRESDEVRQQVHARLIRKLEASGVTYRLVDGSTQQRVMQVVDYLALHLCTDAMR</sequence>
<dbReference type="SUPFAM" id="SSF52540">
    <property type="entry name" value="P-loop containing nucleoside triphosphate hydrolases"/>
    <property type="match status" value="1"/>
</dbReference>
<evidence type="ECO:0000313" key="2">
    <source>
        <dbReference type="EMBL" id="MFJ5444727.1"/>
    </source>
</evidence>
<evidence type="ECO:0000259" key="1">
    <source>
        <dbReference type="Pfam" id="PF13521"/>
    </source>
</evidence>
<accession>A0ABW8GHT0</accession>
<dbReference type="PANTHER" id="PTHR37512">
    <property type="entry name" value="TRIFUNCTIONAL NAD BIOSYNTHESIS/REGULATOR PROTEIN NADR"/>
    <property type="match status" value="1"/>
</dbReference>
<protein>
    <submittedName>
        <fullName evidence="2">AAA family ATPase</fullName>
    </submittedName>
</protein>
<dbReference type="Proteomes" id="UP001617669">
    <property type="component" value="Unassembled WGS sequence"/>
</dbReference>
<dbReference type="InterPro" id="IPR027417">
    <property type="entry name" value="P-loop_NTPase"/>
</dbReference>
<proteinExistence type="predicted"/>
<dbReference type="PANTHER" id="PTHR37512:SF1">
    <property type="entry name" value="NADR_TTD14 AAA DOMAIN-CONTAINING PROTEIN"/>
    <property type="match status" value="1"/>
</dbReference>
<dbReference type="InterPro" id="IPR052735">
    <property type="entry name" value="NAD_biosynth-regulator"/>
</dbReference>
<comment type="caution">
    <text evidence="2">The sequence shown here is derived from an EMBL/GenBank/DDBJ whole genome shotgun (WGS) entry which is preliminary data.</text>
</comment>
<name>A0ABW8GHT0_9PROT</name>
<dbReference type="EMBL" id="JBIWXY010000001">
    <property type="protein sequence ID" value="MFJ5444727.1"/>
    <property type="molecule type" value="Genomic_DNA"/>
</dbReference>
<reference evidence="2 3" key="1">
    <citation type="submission" date="2024-11" db="EMBL/GenBank/DDBJ databases">
        <authorList>
            <person name="Kaparullina E.N."/>
            <person name="Delegan Y.A."/>
            <person name="Doronina N.V."/>
        </authorList>
    </citation>
    <scope>NUCLEOTIDE SEQUENCE [LARGE SCALE GENOMIC DNA]</scope>
    <source>
        <strain evidence="2 3">7sh_L</strain>
    </source>
</reference>
<feature type="domain" description="NadR/Ttd14 AAA" evidence="1">
    <location>
        <begin position="15"/>
        <end position="170"/>
    </location>
</feature>
<dbReference type="RefSeq" id="WP_400877927.1">
    <property type="nucleotide sequence ID" value="NZ_JBIWXY010000001.1"/>
</dbReference>
<evidence type="ECO:0000313" key="3">
    <source>
        <dbReference type="Proteomes" id="UP001617669"/>
    </source>
</evidence>
<dbReference type="InterPro" id="IPR038727">
    <property type="entry name" value="NadR/Ttd14_AAA_dom"/>
</dbReference>
<organism evidence="2 3">
    <name type="scientific">Methylobacillus methanolivorans</name>
    <dbReference type="NCBI Taxonomy" id="1848927"/>
    <lineage>
        <taxon>Bacteria</taxon>
        <taxon>Pseudomonadati</taxon>
        <taxon>Pseudomonadota</taxon>
        <taxon>Betaproteobacteria</taxon>
        <taxon>Nitrosomonadales</taxon>
        <taxon>Methylophilaceae</taxon>
        <taxon>Methylobacillus</taxon>
    </lineage>
</organism>
<dbReference type="Pfam" id="PF13521">
    <property type="entry name" value="AAA_28"/>
    <property type="match status" value="1"/>
</dbReference>
<gene>
    <name evidence="2" type="ORF">ACIKP9_00645</name>
</gene>
<dbReference type="Gene3D" id="3.40.50.300">
    <property type="entry name" value="P-loop containing nucleotide triphosphate hydrolases"/>
    <property type="match status" value="1"/>
</dbReference>
<keyword evidence="3" id="KW-1185">Reference proteome</keyword>